<evidence type="ECO:0000313" key="3">
    <source>
        <dbReference type="EMBL" id="KXS14590.1"/>
    </source>
</evidence>
<keyword evidence="2" id="KW-0472">Membrane</keyword>
<proteinExistence type="predicted"/>
<evidence type="ECO:0000256" key="2">
    <source>
        <dbReference type="SAM" id="Phobius"/>
    </source>
</evidence>
<sequence>MESTVRPPPWAYLPERSSIPPTWPSNTSRQKTTSTKVDLLGTTEYTSSNQLHGSSDSNSSAGKGEGGWRKKARKFVIGKGRWSVAFVVWTIIAVTVEISLVSWRLALSIRCKVFEFAPLPSHF</sequence>
<keyword evidence="2" id="KW-0812">Transmembrane</keyword>
<feature type="transmembrane region" description="Helical" evidence="2">
    <location>
        <begin position="82"/>
        <end position="103"/>
    </location>
</feature>
<feature type="region of interest" description="Disordered" evidence="1">
    <location>
        <begin position="1"/>
        <end position="69"/>
    </location>
</feature>
<evidence type="ECO:0000313" key="4">
    <source>
        <dbReference type="Proteomes" id="UP000070544"/>
    </source>
</evidence>
<dbReference type="AlphaFoldDB" id="A0A139ACU9"/>
<gene>
    <name evidence="3" type="ORF">M427DRAFT_339430</name>
</gene>
<keyword evidence="2" id="KW-1133">Transmembrane helix</keyword>
<accession>A0A139ACU9</accession>
<reference evidence="3 4" key="1">
    <citation type="journal article" date="2015" name="Genome Biol. Evol.">
        <title>Phylogenomic analyses indicate that early fungi evolved digesting cell walls of algal ancestors of land plants.</title>
        <authorList>
            <person name="Chang Y."/>
            <person name="Wang S."/>
            <person name="Sekimoto S."/>
            <person name="Aerts A.L."/>
            <person name="Choi C."/>
            <person name="Clum A."/>
            <person name="LaButti K.M."/>
            <person name="Lindquist E.A."/>
            <person name="Yee Ngan C."/>
            <person name="Ohm R.A."/>
            <person name="Salamov A.A."/>
            <person name="Grigoriev I.V."/>
            <person name="Spatafora J.W."/>
            <person name="Berbee M.L."/>
        </authorList>
    </citation>
    <scope>NUCLEOTIDE SEQUENCE [LARGE SCALE GENOMIC DNA]</scope>
    <source>
        <strain evidence="3 4">JEL478</strain>
    </source>
</reference>
<dbReference type="Proteomes" id="UP000070544">
    <property type="component" value="Unassembled WGS sequence"/>
</dbReference>
<feature type="compositionally biased region" description="Polar residues" evidence="1">
    <location>
        <begin position="43"/>
        <end position="61"/>
    </location>
</feature>
<organism evidence="3 4">
    <name type="scientific">Gonapodya prolifera (strain JEL478)</name>
    <name type="common">Monoblepharis prolifera</name>
    <dbReference type="NCBI Taxonomy" id="1344416"/>
    <lineage>
        <taxon>Eukaryota</taxon>
        <taxon>Fungi</taxon>
        <taxon>Fungi incertae sedis</taxon>
        <taxon>Chytridiomycota</taxon>
        <taxon>Chytridiomycota incertae sedis</taxon>
        <taxon>Monoblepharidomycetes</taxon>
        <taxon>Monoblepharidales</taxon>
        <taxon>Gonapodyaceae</taxon>
        <taxon>Gonapodya</taxon>
    </lineage>
</organism>
<dbReference type="EMBL" id="KQ965768">
    <property type="protein sequence ID" value="KXS14590.1"/>
    <property type="molecule type" value="Genomic_DNA"/>
</dbReference>
<feature type="compositionally biased region" description="Pro residues" evidence="1">
    <location>
        <begin position="1"/>
        <end position="11"/>
    </location>
</feature>
<keyword evidence="4" id="KW-1185">Reference proteome</keyword>
<feature type="compositionally biased region" description="Polar residues" evidence="1">
    <location>
        <begin position="24"/>
        <end position="36"/>
    </location>
</feature>
<evidence type="ECO:0000256" key="1">
    <source>
        <dbReference type="SAM" id="MobiDB-lite"/>
    </source>
</evidence>
<protein>
    <submittedName>
        <fullName evidence="3">Uncharacterized protein</fullName>
    </submittedName>
</protein>
<name>A0A139ACU9_GONPJ</name>